<proteinExistence type="predicted"/>
<gene>
    <name evidence="2" type="ORF">SAMN02745163_03716</name>
</gene>
<keyword evidence="3" id="KW-1185">Reference proteome</keyword>
<dbReference type="RefSeq" id="WP_072991539.1">
    <property type="nucleotide sequence ID" value="NZ_FQZB01000016.1"/>
</dbReference>
<dbReference type="EMBL" id="FQZB01000016">
    <property type="protein sequence ID" value="SHK38080.1"/>
    <property type="molecule type" value="Genomic_DNA"/>
</dbReference>
<protein>
    <submittedName>
        <fullName evidence="2">Uncharacterized protein</fullName>
    </submittedName>
</protein>
<organism evidence="2 3">
    <name type="scientific">Clostridium cavendishii DSM 21758</name>
    <dbReference type="NCBI Taxonomy" id="1121302"/>
    <lineage>
        <taxon>Bacteria</taxon>
        <taxon>Bacillati</taxon>
        <taxon>Bacillota</taxon>
        <taxon>Clostridia</taxon>
        <taxon>Eubacteriales</taxon>
        <taxon>Clostridiaceae</taxon>
        <taxon>Clostridium</taxon>
    </lineage>
</organism>
<keyword evidence="1" id="KW-0175">Coiled coil</keyword>
<accession>A0A1M6S0B1</accession>
<evidence type="ECO:0000313" key="2">
    <source>
        <dbReference type="EMBL" id="SHK38080.1"/>
    </source>
</evidence>
<dbReference type="STRING" id="1121302.SAMN02745163_03716"/>
<sequence length="101" mass="11841">MELKLFSIKDLSIRWRKDEGTVRRYVRDGILTPCKGVPGMMFHPRYIEQLEGVELERFSPIEKKRLEKELEELKMQNANLRKVLGNILVESSKIINLVGKN</sequence>
<name>A0A1M6S0B1_9CLOT</name>
<feature type="coiled-coil region" evidence="1">
    <location>
        <begin position="61"/>
        <end position="90"/>
    </location>
</feature>
<dbReference type="AlphaFoldDB" id="A0A1M6S0B1"/>
<evidence type="ECO:0000313" key="3">
    <source>
        <dbReference type="Proteomes" id="UP000184310"/>
    </source>
</evidence>
<evidence type="ECO:0000256" key="1">
    <source>
        <dbReference type="SAM" id="Coils"/>
    </source>
</evidence>
<dbReference type="OrthoDB" id="1935216at2"/>
<dbReference type="Proteomes" id="UP000184310">
    <property type="component" value="Unassembled WGS sequence"/>
</dbReference>
<reference evidence="2 3" key="1">
    <citation type="submission" date="2016-11" db="EMBL/GenBank/DDBJ databases">
        <authorList>
            <person name="Jaros S."/>
            <person name="Januszkiewicz K."/>
            <person name="Wedrychowicz H."/>
        </authorList>
    </citation>
    <scope>NUCLEOTIDE SEQUENCE [LARGE SCALE GENOMIC DNA]</scope>
    <source>
        <strain evidence="2 3">DSM 21758</strain>
    </source>
</reference>